<dbReference type="InterPro" id="IPR002123">
    <property type="entry name" value="Plipid/glycerol_acylTrfase"/>
</dbReference>
<name>A0A0L6CEI1_9MICO</name>
<dbReference type="SUPFAM" id="SSF69593">
    <property type="entry name" value="Glycerol-3-phosphate (1)-acyltransferase"/>
    <property type="match status" value="1"/>
</dbReference>
<dbReference type="SMART" id="SM00563">
    <property type="entry name" value="PlsC"/>
    <property type="match status" value="1"/>
</dbReference>
<accession>A0A0L6CEI1</accession>
<evidence type="ECO:0000259" key="2">
    <source>
        <dbReference type="SMART" id="SM00563"/>
    </source>
</evidence>
<feature type="region of interest" description="Disordered" evidence="1">
    <location>
        <begin position="1"/>
        <end position="83"/>
    </location>
</feature>
<dbReference type="GO" id="GO:0016020">
    <property type="term" value="C:membrane"/>
    <property type="evidence" value="ECO:0007669"/>
    <property type="project" value="TreeGrafter"/>
</dbReference>
<comment type="caution">
    <text evidence="3">The sequence shown here is derived from an EMBL/GenBank/DDBJ whole genome shotgun (WGS) entry which is preliminary data.</text>
</comment>
<evidence type="ECO:0000256" key="1">
    <source>
        <dbReference type="SAM" id="MobiDB-lite"/>
    </source>
</evidence>
<reference evidence="4" key="1">
    <citation type="submission" date="2015-03" db="EMBL/GenBank/DDBJ databases">
        <title>Luteipulveratus halotolerans sp. nov., a novel actinobacterium (Dermacoccaceae) from Sarawak, Malaysia.</title>
        <authorList>
            <person name="Juboi H."/>
            <person name="Basik A."/>
            <person name="Shamsul S.S."/>
            <person name="Arnold P."/>
            <person name="Schmitt E.K."/>
            <person name="Sanglier J.-J."/>
            <person name="Yeo T."/>
        </authorList>
    </citation>
    <scope>NUCLEOTIDE SEQUENCE [LARGE SCALE GENOMIC DNA]</scope>
    <source>
        <strain evidence="4">C296001</strain>
    </source>
</reference>
<dbReference type="Proteomes" id="UP000037397">
    <property type="component" value="Unassembled WGS sequence"/>
</dbReference>
<dbReference type="CDD" id="cd07987">
    <property type="entry name" value="LPLAT_MGAT-like"/>
    <property type="match status" value="1"/>
</dbReference>
<evidence type="ECO:0000313" key="3">
    <source>
        <dbReference type="EMBL" id="KNX36222.1"/>
    </source>
</evidence>
<dbReference type="GO" id="GO:0016746">
    <property type="term" value="F:acyltransferase activity"/>
    <property type="evidence" value="ECO:0007669"/>
    <property type="project" value="UniProtKB-KW"/>
</dbReference>
<sequence length="416" mass="45286">MTKRADDDRERGHDEPTGSAKKAPKAARRTTSGPRPTTKPAEVAAAAKARKRPARKQIRDAAAPGKTDHPAYSRRRASSDRPLRAVPDISEIDEAPAPVAQAAPRESAGLPVAAVERLVSVAVTALRSAGSAAGLEGDDLERRVARALTFLRHRVTGDYDVDEFGFDPEFTEEVWLPLLRPIYQRWFRVEVRGIDNIPADGSALVVANHSGTIPVDGLMLQVALHDQHPERRHVRMLGADLVFQSPFVGELARKAGTTLAANPDAERLLSNGELTAVFPEGFKGVGKGFGERYRLQRFGRGGFVTAALRTGAPIIPCSIIGAEEIYPMLGNVKSLARVLGFPYFPVTATFPWLGPLGLVPLPSKWIIEFGAPVDTATLGPEAADDPMLVFDLTDQVRETIQQTLYSLLLQRRSVFW</sequence>
<dbReference type="PANTHER" id="PTHR22753:SF14">
    <property type="entry name" value="MONOACYLGLYCEROL_DIACYLGLYCEROL O-ACYLTRANSFERASE"/>
    <property type="match status" value="1"/>
</dbReference>
<feature type="compositionally biased region" description="Basic and acidic residues" evidence="1">
    <location>
        <begin position="1"/>
        <end position="16"/>
    </location>
</feature>
<proteinExistence type="predicted"/>
<feature type="compositionally biased region" description="Basic and acidic residues" evidence="1">
    <location>
        <begin position="66"/>
        <end position="83"/>
    </location>
</feature>
<dbReference type="STRING" id="1631356.VV01_02200"/>
<dbReference type="OrthoDB" id="5241618at2"/>
<protein>
    <submittedName>
        <fullName evidence="3">Glycerol acyltransferase</fullName>
    </submittedName>
</protein>
<feature type="domain" description="Phospholipid/glycerol acyltransferase" evidence="2">
    <location>
        <begin position="203"/>
        <end position="322"/>
    </location>
</feature>
<dbReference type="AlphaFoldDB" id="A0A0L6CEI1"/>
<evidence type="ECO:0000313" key="4">
    <source>
        <dbReference type="Proteomes" id="UP000037397"/>
    </source>
</evidence>
<gene>
    <name evidence="3" type="ORF">VV01_02200</name>
</gene>
<organism evidence="3 4">
    <name type="scientific">Luteipulveratus halotolerans</name>
    <dbReference type="NCBI Taxonomy" id="1631356"/>
    <lineage>
        <taxon>Bacteria</taxon>
        <taxon>Bacillati</taxon>
        <taxon>Actinomycetota</taxon>
        <taxon>Actinomycetes</taxon>
        <taxon>Micrococcales</taxon>
        <taxon>Dermacoccaceae</taxon>
        <taxon>Luteipulveratus</taxon>
    </lineage>
</organism>
<keyword evidence="3" id="KW-0808">Transferase</keyword>
<keyword evidence="3" id="KW-0012">Acyltransferase</keyword>
<dbReference type="PATRIC" id="fig|1631356.3.peg.374"/>
<keyword evidence="4" id="KW-1185">Reference proteome</keyword>
<dbReference type="PANTHER" id="PTHR22753">
    <property type="entry name" value="TRANSMEMBRANE PROTEIN 68"/>
    <property type="match status" value="1"/>
</dbReference>
<dbReference type="EMBL" id="LAIR01000002">
    <property type="protein sequence ID" value="KNX36222.1"/>
    <property type="molecule type" value="Genomic_DNA"/>
</dbReference>
<dbReference type="Pfam" id="PF01553">
    <property type="entry name" value="Acyltransferase"/>
    <property type="match status" value="1"/>
</dbReference>
<dbReference type="RefSeq" id="WP_050668460.1">
    <property type="nucleotide sequence ID" value="NZ_LAIR01000002.1"/>
</dbReference>